<dbReference type="Proteomes" id="UP000245802">
    <property type="component" value="Chromosome"/>
</dbReference>
<sequence>MKATATLWPAIGVAFGWLHQTAHVLGVEVTSGAAIRKKLGGLLGAMPRHRRSAGALKDAVHHFVKVTRSYGPGLFACYDVAGLPRTNNDLEQLFGAHRYHERRASGRKGGSPGTVLRGSVRVVAALATRTGEVTASDLAGADRDQWKRARAELEVRRQRRVERRRFRRNPEEYLKALENKLILSSLPA</sequence>
<evidence type="ECO:0000313" key="2">
    <source>
        <dbReference type="Proteomes" id="UP000245802"/>
    </source>
</evidence>
<protein>
    <recommendedName>
        <fullName evidence="3">Transposase</fullName>
    </recommendedName>
</protein>
<keyword evidence="2" id="KW-1185">Reference proteome</keyword>
<evidence type="ECO:0008006" key="3">
    <source>
        <dbReference type="Google" id="ProtNLM"/>
    </source>
</evidence>
<dbReference type="EMBL" id="CP025958">
    <property type="protein sequence ID" value="AWM37658.1"/>
    <property type="molecule type" value="Genomic_DNA"/>
</dbReference>
<gene>
    <name evidence="1" type="ORF">C1280_12115</name>
</gene>
<name>A0A2Z3GWE6_9BACT</name>
<organism evidence="1 2">
    <name type="scientific">Gemmata obscuriglobus</name>
    <dbReference type="NCBI Taxonomy" id="114"/>
    <lineage>
        <taxon>Bacteria</taxon>
        <taxon>Pseudomonadati</taxon>
        <taxon>Planctomycetota</taxon>
        <taxon>Planctomycetia</taxon>
        <taxon>Gemmatales</taxon>
        <taxon>Gemmataceae</taxon>
        <taxon>Gemmata</taxon>
    </lineage>
</organism>
<evidence type="ECO:0000313" key="1">
    <source>
        <dbReference type="EMBL" id="AWM37658.1"/>
    </source>
</evidence>
<reference evidence="1 2" key="1">
    <citation type="submission" date="2018-01" db="EMBL/GenBank/DDBJ databases">
        <title>G. obscuriglobus.</title>
        <authorList>
            <person name="Franke J."/>
            <person name="Blomberg W."/>
            <person name="Selmecki A."/>
        </authorList>
    </citation>
    <scope>NUCLEOTIDE SEQUENCE [LARGE SCALE GENOMIC DNA]</scope>
    <source>
        <strain evidence="1 2">DSM 5831</strain>
    </source>
</reference>
<proteinExistence type="predicted"/>
<accession>A0A2Z3GWE6</accession>
<dbReference type="AlphaFoldDB" id="A0A2Z3GWE6"/>
<dbReference type="KEGG" id="gog:C1280_12115"/>
<dbReference type="RefSeq" id="WP_010035346.1">
    <property type="nucleotide sequence ID" value="NZ_CP042911.1"/>
</dbReference>